<dbReference type="AlphaFoldDB" id="A0A2K9NN58"/>
<evidence type="ECO:0000313" key="1">
    <source>
        <dbReference type="EMBL" id="AUN96940.1"/>
    </source>
</evidence>
<accession>A0A2K9NN58</accession>
<proteinExistence type="predicted"/>
<organism evidence="1 2">
    <name type="scientific">Bacteriovorax stolpii</name>
    <name type="common">Bdellovibrio stolpii</name>
    <dbReference type="NCBI Taxonomy" id="960"/>
    <lineage>
        <taxon>Bacteria</taxon>
        <taxon>Pseudomonadati</taxon>
        <taxon>Bdellovibrionota</taxon>
        <taxon>Bacteriovoracia</taxon>
        <taxon>Bacteriovoracales</taxon>
        <taxon>Bacteriovoracaceae</taxon>
        <taxon>Bacteriovorax</taxon>
    </lineage>
</organism>
<dbReference type="InterPro" id="IPR041325">
    <property type="entry name" value="Gln_deamidase_2"/>
</dbReference>
<name>A0A2K9NN58_BACTC</name>
<dbReference type="EMBL" id="CP025704">
    <property type="protein sequence ID" value="AUN96940.1"/>
    <property type="molecule type" value="Genomic_DNA"/>
</dbReference>
<keyword evidence="2" id="KW-1185">Reference proteome</keyword>
<sequence length="643" mass="71787">MKINLLLLSFVLVQSTVFAQVQDLDQYNQYPGQEQQQGLQKDSFNSPSNTPFGGGIFGGMTGGFPGMGATKINPDDHPQITVKLANNQSSVKCNLDKEVKVYICPNGDKPVLVKNSPFGFTALSRDKENAPAFAPIENVVADGKTLYAAPTISPGMGMGMGGGMMGGYGGAGAFVKPSDLSTKYNESVMLIDAFFTNPENRSDNSLKTKGSTQYKSIVQAYMHDREEAKAELDRAYNEKSYKVQLFNGQEISCERGETRELTNQERDYQRQMSYQIKCGSFKCDPVTIDGKTYQATMLYDSAPNSMIQGTIHLLDEKDGIGPTATIKKITSPNSKTPLVDVPYDYKKLPMYGDYIKASVPQSLGQDRDKVVTYKDPNFEQAIVYYKNVCKDNKALNDLVDGKKKVLKKLGDLELAEFIQVIGNGNLVGTFVDPKKAPELGCIYQGVFLNAEAAKNLERIKKNIHPDRSVEQTITMERASELFKKAQKMDDIAWKYKPDGCYARAHLMARRFEEEGVRVDKVWIKGDLYVPGTEPLIQWNFHVAPIVYVKNAKGETQKMVIDPSLFDKPVTVEEWDNKMSKNTARGSVVTAFPFPENAAMMERSALSFSSSDPYLPRDSIYLSEQEKMDMANETMRMYKPLEPR</sequence>
<dbReference type="Gene3D" id="3.10.620.30">
    <property type="match status" value="1"/>
</dbReference>
<reference evidence="1 2" key="1">
    <citation type="submission" date="2018-01" db="EMBL/GenBank/DDBJ databases">
        <title>Complete genome sequence of Bacteriovorax stolpii DSM12778.</title>
        <authorList>
            <person name="Tang B."/>
            <person name="Chang J."/>
        </authorList>
    </citation>
    <scope>NUCLEOTIDE SEQUENCE [LARGE SCALE GENOMIC DNA]</scope>
    <source>
        <strain evidence="1 2">DSM 12778</strain>
    </source>
</reference>
<gene>
    <name evidence="1" type="ORF">C0V70_02220</name>
</gene>
<dbReference type="Pfam" id="PF18626">
    <property type="entry name" value="Gln_deamidase_2"/>
    <property type="match status" value="1"/>
</dbReference>
<evidence type="ECO:0000313" key="2">
    <source>
        <dbReference type="Proteomes" id="UP000235584"/>
    </source>
</evidence>
<dbReference type="Proteomes" id="UP000235584">
    <property type="component" value="Chromosome"/>
</dbReference>
<dbReference type="KEGG" id="bsto:C0V70_02220"/>
<protein>
    <submittedName>
        <fullName evidence="1">Uncharacterized protein</fullName>
    </submittedName>
</protein>
<dbReference type="RefSeq" id="WP_102242235.1">
    <property type="nucleotide sequence ID" value="NZ_CP025704.1"/>
</dbReference>